<organism evidence="1 2">
    <name type="scientific">Argiope bruennichi</name>
    <name type="common">Wasp spider</name>
    <name type="synonym">Aranea bruennichi</name>
    <dbReference type="NCBI Taxonomy" id="94029"/>
    <lineage>
        <taxon>Eukaryota</taxon>
        <taxon>Metazoa</taxon>
        <taxon>Ecdysozoa</taxon>
        <taxon>Arthropoda</taxon>
        <taxon>Chelicerata</taxon>
        <taxon>Arachnida</taxon>
        <taxon>Araneae</taxon>
        <taxon>Araneomorphae</taxon>
        <taxon>Entelegynae</taxon>
        <taxon>Araneoidea</taxon>
        <taxon>Araneidae</taxon>
        <taxon>Argiope</taxon>
    </lineage>
</organism>
<dbReference type="AlphaFoldDB" id="A0A8T0F5B6"/>
<sequence>MMSRSSSSELTGLADLGTAKRICIEENLVDMEATGFITNSSLKTCSGCFKRGVMEKTMEREEAKANYIEFYLKSMETDEFANHDRDINYLSMKEELGLTRQRLDHYKESDMKKSQYSDMHVTKVS</sequence>
<reference evidence="1" key="2">
    <citation type="submission" date="2020-06" db="EMBL/GenBank/DDBJ databases">
        <authorList>
            <person name="Sheffer M."/>
        </authorList>
    </citation>
    <scope>NUCLEOTIDE SEQUENCE</scope>
</reference>
<proteinExistence type="predicted"/>
<evidence type="ECO:0000313" key="2">
    <source>
        <dbReference type="Proteomes" id="UP000807504"/>
    </source>
</evidence>
<reference evidence="1" key="1">
    <citation type="journal article" date="2020" name="bioRxiv">
        <title>Chromosome-level reference genome of the European wasp spider Argiope bruennichi: a resource for studies on range expansion and evolutionary adaptation.</title>
        <authorList>
            <person name="Sheffer M.M."/>
            <person name="Hoppe A."/>
            <person name="Krehenwinkel H."/>
            <person name="Uhl G."/>
            <person name="Kuss A.W."/>
            <person name="Jensen L."/>
            <person name="Jensen C."/>
            <person name="Gillespie R.G."/>
            <person name="Hoff K.J."/>
            <person name="Prost S."/>
        </authorList>
    </citation>
    <scope>NUCLEOTIDE SEQUENCE</scope>
</reference>
<name>A0A8T0F5B6_ARGBR</name>
<evidence type="ECO:0000313" key="1">
    <source>
        <dbReference type="EMBL" id="KAF8786396.1"/>
    </source>
</evidence>
<protein>
    <submittedName>
        <fullName evidence="1">Uncharacterized protein</fullName>
    </submittedName>
</protein>
<comment type="caution">
    <text evidence="1">The sequence shown here is derived from an EMBL/GenBank/DDBJ whole genome shotgun (WGS) entry which is preliminary data.</text>
</comment>
<accession>A0A8T0F5B6</accession>
<keyword evidence="2" id="KW-1185">Reference proteome</keyword>
<gene>
    <name evidence="1" type="ORF">HNY73_008117</name>
</gene>
<dbReference type="EMBL" id="JABXBU010000015">
    <property type="protein sequence ID" value="KAF8786396.1"/>
    <property type="molecule type" value="Genomic_DNA"/>
</dbReference>
<dbReference type="Proteomes" id="UP000807504">
    <property type="component" value="Unassembled WGS sequence"/>
</dbReference>